<feature type="compositionally biased region" description="Polar residues" evidence="1">
    <location>
        <begin position="246"/>
        <end position="260"/>
    </location>
</feature>
<dbReference type="AlphaFoldDB" id="A0ABD5WI28"/>
<accession>A0ABD5WI28</accession>
<comment type="caution">
    <text evidence="2">The sequence shown here is derived from an EMBL/GenBank/DDBJ whole genome shotgun (WGS) entry which is preliminary data.</text>
</comment>
<sequence length="267" mass="28003">MSPRPLPVVALATLVLLAGVGPVGETGPVGEDGTSAAVAANVPTDRADASIDRTDATADRAAVPVERAAAPIRRSADAFQYKVSLNNVTIETWLLRDSKVVNATIESVVVRNATTENGSRTNVTLSNVTVGRFALERARLKNVTARKLVVRNKSVLDIPGGGFIDPNVENRTLERHWTRNTTVSGVVIDRMAVDAAVLCENATLGQRASNPTAFDPTASDDKPAITVENGTVGEALVIRGEATGWSVESVQQPDPTSSSLPDGCGRG</sequence>
<organism evidence="2 3">
    <name type="scientific">Halorussus caseinilyticus</name>
    <dbReference type="NCBI Taxonomy" id="3034025"/>
    <lineage>
        <taxon>Archaea</taxon>
        <taxon>Methanobacteriati</taxon>
        <taxon>Methanobacteriota</taxon>
        <taxon>Stenosarchaea group</taxon>
        <taxon>Halobacteria</taxon>
        <taxon>Halobacteriales</taxon>
        <taxon>Haladaptataceae</taxon>
        <taxon>Halorussus</taxon>
    </lineage>
</organism>
<name>A0ABD5WI28_9EURY</name>
<evidence type="ECO:0000313" key="2">
    <source>
        <dbReference type="EMBL" id="MFC7080167.1"/>
    </source>
</evidence>
<evidence type="ECO:0000313" key="3">
    <source>
        <dbReference type="Proteomes" id="UP001596407"/>
    </source>
</evidence>
<protein>
    <recommendedName>
        <fullName evidence="4">Right-handed parallel beta-helix repeat-containing protein</fullName>
    </recommendedName>
</protein>
<reference evidence="2 3" key="1">
    <citation type="journal article" date="2019" name="Int. J. Syst. Evol. Microbiol.">
        <title>The Global Catalogue of Microorganisms (GCM) 10K type strain sequencing project: providing services to taxonomists for standard genome sequencing and annotation.</title>
        <authorList>
            <consortium name="The Broad Institute Genomics Platform"/>
            <consortium name="The Broad Institute Genome Sequencing Center for Infectious Disease"/>
            <person name="Wu L."/>
            <person name="Ma J."/>
        </authorList>
    </citation>
    <scope>NUCLEOTIDE SEQUENCE [LARGE SCALE GENOMIC DNA]</scope>
    <source>
        <strain evidence="2 3">DT72</strain>
    </source>
</reference>
<feature type="region of interest" description="Disordered" evidence="1">
    <location>
        <begin position="244"/>
        <end position="267"/>
    </location>
</feature>
<evidence type="ECO:0000256" key="1">
    <source>
        <dbReference type="SAM" id="MobiDB-lite"/>
    </source>
</evidence>
<dbReference type="EMBL" id="JBHSZH010000005">
    <property type="protein sequence ID" value="MFC7080167.1"/>
    <property type="molecule type" value="Genomic_DNA"/>
</dbReference>
<keyword evidence="3" id="KW-1185">Reference proteome</keyword>
<evidence type="ECO:0008006" key="4">
    <source>
        <dbReference type="Google" id="ProtNLM"/>
    </source>
</evidence>
<gene>
    <name evidence="2" type="ORF">ACFQJ6_08590</name>
</gene>
<dbReference type="Proteomes" id="UP001596407">
    <property type="component" value="Unassembled WGS sequence"/>
</dbReference>
<dbReference type="RefSeq" id="WP_276282008.1">
    <property type="nucleotide sequence ID" value="NZ_CP119809.1"/>
</dbReference>
<dbReference type="GeneID" id="79303239"/>
<proteinExistence type="predicted"/>